<name>A0ACA9KMU3_9GLOM</name>
<sequence length="104" mass="11755">MNNTIKNSLDNNIPKRKCMTPTCNIDPLKHYSSAIRATKRAINASKNNNSEDVFSRLPAITSSALQKITSNRPCTKDLQKLLKTLIKEKLFKLNDIIIQEVQKA</sequence>
<organism evidence="1 2">
    <name type="scientific">Acaulospora colombiana</name>
    <dbReference type="NCBI Taxonomy" id="27376"/>
    <lineage>
        <taxon>Eukaryota</taxon>
        <taxon>Fungi</taxon>
        <taxon>Fungi incertae sedis</taxon>
        <taxon>Mucoromycota</taxon>
        <taxon>Glomeromycotina</taxon>
        <taxon>Glomeromycetes</taxon>
        <taxon>Diversisporales</taxon>
        <taxon>Acaulosporaceae</taxon>
        <taxon>Acaulospora</taxon>
    </lineage>
</organism>
<protein>
    <submittedName>
        <fullName evidence="1">17515_t:CDS:1</fullName>
    </submittedName>
</protein>
<accession>A0ACA9KMU3</accession>
<proteinExistence type="predicted"/>
<evidence type="ECO:0000313" key="1">
    <source>
        <dbReference type="EMBL" id="CAG8479604.1"/>
    </source>
</evidence>
<gene>
    <name evidence="1" type="ORF">ACOLOM_LOCUS1934</name>
</gene>
<comment type="caution">
    <text evidence="1">The sequence shown here is derived from an EMBL/GenBank/DDBJ whole genome shotgun (WGS) entry which is preliminary data.</text>
</comment>
<evidence type="ECO:0000313" key="2">
    <source>
        <dbReference type="Proteomes" id="UP000789525"/>
    </source>
</evidence>
<reference evidence="1" key="1">
    <citation type="submission" date="2021-06" db="EMBL/GenBank/DDBJ databases">
        <authorList>
            <person name="Kallberg Y."/>
            <person name="Tangrot J."/>
            <person name="Rosling A."/>
        </authorList>
    </citation>
    <scope>NUCLEOTIDE SEQUENCE</scope>
    <source>
        <strain evidence="1">CL356</strain>
    </source>
</reference>
<dbReference type="EMBL" id="CAJVPT010002355">
    <property type="protein sequence ID" value="CAG8479604.1"/>
    <property type="molecule type" value="Genomic_DNA"/>
</dbReference>
<dbReference type="Proteomes" id="UP000789525">
    <property type="component" value="Unassembled WGS sequence"/>
</dbReference>
<keyword evidence="2" id="KW-1185">Reference proteome</keyword>